<dbReference type="WBParaSite" id="ES5_v2.g26323.t1">
    <property type="protein sequence ID" value="ES5_v2.g26323.t1"/>
    <property type="gene ID" value="ES5_v2.g26323"/>
</dbReference>
<proteinExistence type="predicted"/>
<name>A0AC34G998_9BILA</name>
<evidence type="ECO:0000313" key="2">
    <source>
        <dbReference type="WBParaSite" id="ES5_v2.g26323.t1"/>
    </source>
</evidence>
<sequence length="100" mass="10551">KEEKEAPYLVDEGSSPTLAENIAAYEESDDPPDTDRVVEAVLPPSEKVQFRASKPTKDLNKLPSSSSCCSAIAATRRAAAKTAGNAAKSPAKEADQFGQV</sequence>
<accession>A0AC34G998</accession>
<protein>
    <submittedName>
        <fullName evidence="2">Uncharacterized protein</fullName>
    </submittedName>
</protein>
<organism evidence="1 2">
    <name type="scientific">Panagrolaimus sp. ES5</name>
    <dbReference type="NCBI Taxonomy" id="591445"/>
    <lineage>
        <taxon>Eukaryota</taxon>
        <taxon>Metazoa</taxon>
        <taxon>Ecdysozoa</taxon>
        <taxon>Nematoda</taxon>
        <taxon>Chromadorea</taxon>
        <taxon>Rhabditida</taxon>
        <taxon>Tylenchina</taxon>
        <taxon>Panagrolaimomorpha</taxon>
        <taxon>Panagrolaimoidea</taxon>
        <taxon>Panagrolaimidae</taxon>
        <taxon>Panagrolaimus</taxon>
    </lineage>
</organism>
<reference evidence="2" key="1">
    <citation type="submission" date="2022-11" db="UniProtKB">
        <authorList>
            <consortium name="WormBaseParasite"/>
        </authorList>
    </citation>
    <scope>IDENTIFICATION</scope>
</reference>
<dbReference type="Proteomes" id="UP000887579">
    <property type="component" value="Unplaced"/>
</dbReference>
<evidence type="ECO:0000313" key="1">
    <source>
        <dbReference type="Proteomes" id="UP000887579"/>
    </source>
</evidence>